<geneLocation type="plasmid" evidence="2">
    <name>pC5.7b</name>
</geneLocation>
<proteinExistence type="predicted"/>
<keyword evidence="1" id="KW-0732">Signal</keyword>
<evidence type="ECO:0000256" key="1">
    <source>
        <dbReference type="SAM" id="SignalP"/>
    </source>
</evidence>
<protein>
    <recommendedName>
        <fullName evidence="3">Neuromedin U</fullName>
    </recommendedName>
</protein>
<dbReference type="AlphaFoldDB" id="A0A7S4ZRG6"/>
<feature type="chain" id="PRO_5031254400" description="Neuromedin U" evidence="1">
    <location>
        <begin position="23"/>
        <end position="266"/>
    </location>
</feature>
<name>A0A7S4ZRG6_RHIRH</name>
<keyword evidence="2" id="KW-0614">Plasmid</keyword>
<dbReference type="EMBL" id="MK318968">
    <property type="protein sequence ID" value="QCL09267.1"/>
    <property type="molecule type" value="Genomic_DNA"/>
</dbReference>
<accession>A0A7S4ZRG6</accession>
<dbReference type="RefSeq" id="WP_408987941.1">
    <property type="nucleotide sequence ID" value="NZ_MK318968.1"/>
</dbReference>
<reference evidence="2" key="1">
    <citation type="submission" date="2018-12" db="EMBL/GenBank/DDBJ databases">
        <title>Three Rhizobium rhizogenes strains isolated from the same crown gall tumor carry diverse plasmids.</title>
        <authorList>
            <person name="Pulawska J."/>
            <person name="Kuzmanovic N."/>
        </authorList>
    </citation>
    <scope>NUCLEOTIDE SEQUENCE</scope>
    <source>
        <strain evidence="2">C5.7</strain>
        <plasmid evidence="2">pC5.7b</plasmid>
    </source>
</reference>
<gene>
    <name evidence="2" type="ORF">pC5.7b_400</name>
</gene>
<sequence>MKKIRGIAFTFLLACIGSPVGAQEHQDVNDANNPLTPKITVNLQDYYVPSFTDTPGHPESNQFLLRGLVPSDLGGLPQLFRFTLPIATAPDVPTGYVTGLGDLTLMDIFILPKQGDVTLGVGPLVVFPTATDESLGSGKWQVGAAGVVVAPQSWGLLGGLATYQTSFAGQDDRKDVNLLTFEPIVNVNLKDGWYLRSSATWNFNLESGDGYIPVGFGVGKVMPLQKGITMNAFIEPQYTVWNQGSAPRWQIFAGVNFQFPIRKSAE</sequence>
<feature type="signal peptide" evidence="1">
    <location>
        <begin position="1"/>
        <end position="22"/>
    </location>
</feature>
<evidence type="ECO:0000313" key="2">
    <source>
        <dbReference type="EMBL" id="QCL09267.1"/>
    </source>
</evidence>
<organism evidence="2">
    <name type="scientific">Rhizobium rhizogenes</name>
    <name type="common">Agrobacterium rhizogenes</name>
    <dbReference type="NCBI Taxonomy" id="359"/>
    <lineage>
        <taxon>Bacteria</taxon>
        <taxon>Pseudomonadati</taxon>
        <taxon>Pseudomonadota</taxon>
        <taxon>Alphaproteobacteria</taxon>
        <taxon>Hyphomicrobiales</taxon>
        <taxon>Rhizobiaceae</taxon>
        <taxon>Rhizobium/Agrobacterium group</taxon>
        <taxon>Rhizobium</taxon>
    </lineage>
</organism>
<evidence type="ECO:0008006" key="3">
    <source>
        <dbReference type="Google" id="ProtNLM"/>
    </source>
</evidence>